<name>A0A0N5CYW9_THECL</name>
<dbReference type="Proteomes" id="UP000276776">
    <property type="component" value="Unassembled WGS sequence"/>
</dbReference>
<keyword evidence="2" id="KW-1185">Reference proteome</keyword>
<evidence type="ECO:0000313" key="1">
    <source>
        <dbReference type="EMBL" id="VDN02920.1"/>
    </source>
</evidence>
<reference evidence="1 2" key="2">
    <citation type="submission" date="2018-11" db="EMBL/GenBank/DDBJ databases">
        <authorList>
            <consortium name="Pathogen Informatics"/>
        </authorList>
    </citation>
    <scope>NUCLEOTIDE SEQUENCE [LARGE SCALE GENOMIC DNA]</scope>
</reference>
<dbReference type="AlphaFoldDB" id="A0A0N5CYW9"/>
<dbReference type="OMA" id="PCVCKRQ"/>
<proteinExistence type="predicted"/>
<evidence type="ECO:0000313" key="3">
    <source>
        <dbReference type="WBParaSite" id="TCLT_0000566201-mRNA-1"/>
    </source>
</evidence>
<protein>
    <submittedName>
        <fullName evidence="3">N-acetyltransferase domain-containing protein</fullName>
    </submittedName>
</protein>
<evidence type="ECO:0000313" key="2">
    <source>
        <dbReference type="Proteomes" id="UP000276776"/>
    </source>
</evidence>
<sequence length="178" mass="20281">MTGSELPHNFYKLRNAYDTDLTVIPDIVDSALGHFLMKPSWEATSLEIRIVPKFRNRRKATFIMGKAEAIHIEENKYSHPCVCKRQFEEDVQKYRLHMAFNEIRRLWQKIYGGNLNFTSASLWGNDYDSYMPNFENSTSTAKPICADSRGGSASFGHQSIENHVKALQSTHPSSSSSS</sequence>
<accession>A0A0N5CYW9</accession>
<dbReference type="WBParaSite" id="TCLT_0000566201-mRNA-1">
    <property type="protein sequence ID" value="TCLT_0000566201-mRNA-1"/>
    <property type="gene ID" value="TCLT_0000566201"/>
</dbReference>
<organism evidence="3">
    <name type="scientific">Thelazia callipaeda</name>
    <name type="common">Oriental eyeworm</name>
    <name type="synonym">Parasitic nematode</name>
    <dbReference type="NCBI Taxonomy" id="103827"/>
    <lineage>
        <taxon>Eukaryota</taxon>
        <taxon>Metazoa</taxon>
        <taxon>Ecdysozoa</taxon>
        <taxon>Nematoda</taxon>
        <taxon>Chromadorea</taxon>
        <taxon>Rhabditida</taxon>
        <taxon>Spirurina</taxon>
        <taxon>Spiruromorpha</taxon>
        <taxon>Thelazioidea</taxon>
        <taxon>Thelaziidae</taxon>
        <taxon>Thelazia</taxon>
    </lineage>
</organism>
<dbReference type="EMBL" id="UYYF01004354">
    <property type="protein sequence ID" value="VDN02920.1"/>
    <property type="molecule type" value="Genomic_DNA"/>
</dbReference>
<gene>
    <name evidence="1" type="ORF">TCLT_LOCUS5651</name>
</gene>
<reference evidence="3" key="1">
    <citation type="submission" date="2017-02" db="UniProtKB">
        <authorList>
            <consortium name="WormBaseParasite"/>
        </authorList>
    </citation>
    <scope>IDENTIFICATION</scope>
</reference>
<dbReference type="OrthoDB" id="5793435at2759"/>